<organism evidence="1 2">
    <name type="scientific">Kingdonia uniflora</name>
    <dbReference type="NCBI Taxonomy" id="39325"/>
    <lineage>
        <taxon>Eukaryota</taxon>
        <taxon>Viridiplantae</taxon>
        <taxon>Streptophyta</taxon>
        <taxon>Embryophyta</taxon>
        <taxon>Tracheophyta</taxon>
        <taxon>Spermatophyta</taxon>
        <taxon>Magnoliopsida</taxon>
        <taxon>Ranunculales</taxon>
        <taxon>Circaeasteraceae</taxon>
        <taxon>Kingdonia</taxon>
    </lineage>
</organism>
<comment type="caution">
    <text evidence="1">The sequence shown here is derived from an EMBL/GenBank/DDBJ whole genome shotgun (WGS) entry which is preliminary data.</text>
</comment>
<dbReference type="EMBL" id="JACGCM010000445">
    <property type="protein sequence ID" value="KAF6172141.1"/>
    <property type="molecule type" value="Genomic_DNA"/>
</dbReference>
<proteinExistence type="predicted"/>
<protein>
    <submittedName>
        <fullName evidence="1">Uncharacterized protein</fullName>
    </submittedName>
</protein>
<sequence>GNSEINHLCRHAQECVRRTIAGINQTILGRICRVWFSLSHLTKQELIGRPLDILFMGNYHLIRWKNLYFIDGLRIYLAHNLNYLVNHYEE</sequence>
<accession>A0A7J7NY51</accession>
<evidence type="ECO:0000313" key="2">
    <source>
        <dbReference type="Proteomes" id="UP000541444"/>
    </source>
</evidence>
<evidence type="ECO:0000313" key="1">
    <source>
        <dbReference type="EMBL" id="KAF6172141.1"/>
    </source>
</evidence>
<dbReference type="AlphaFoldDB" id="A0A7J7NY51"/>
<reference evidence="1 2" key="1">
    <citation type="journal article" date="2020" name="IScience">
        <title>Genome Sequencing of the Endangered Kingdonia uniflora (Circaeasteraceae, Ranunculales) Reveals Potential Mechanisms of Evolutionary Specialization.</title>
        <authorList>
            <person name="Sun Y."/>
            <person name="Deng T."/>
            <person name="Zhang A."/>
            <person name="Moore M.J."/>
            <person name="Landis J.B."/>
            <person name="Lin N."/>
            <person name="Zhang H."/>
            <person name="Zhang X."/>
            <person name="Huang J."/>
            <person name="Zhang X."/>
            <person name="Sun H."/>
            <person name="Wang H."/>
        </authorList>
    </citation>
    <scope>NUCLEOTIDE SEQUENCE [LARGE SCALE GENOMIC DNA]</scope>
    <source>
        <strain evidence="1">TB1705</strain>
        <tissue evidence="1">Leaf</tissue>
    </source>
</reference>
<name>A0A7J7NY51_9MAGN</name>
<keyword evidence="2" id="KW-1185">Reference proteome</keyword>
<gene>
    <name evidence="1" type="ORF">GIB67_029559</name>
</gene>
<dbReference type="Proteomes" id="UP000541444">
    <property type="component" value="Unassembled WGS sequence"/>
</dbReference>
<feature type="non-terminal residue" evidence="1">
    <location>
        <position position="1"/>
    </location>
</feature>